<dbReference type="Gene3D" id="2.60.40.10">
    <property type="entry name" value="Immunoglobulins"/>
    <property type="match status" value="1"/>
</dbReference>
<dbReference type="PROSITE" id="PS50835">
    <property type="entry name" value="IG_LIKE"/>
    <property type="match status" value="1"/>
</dbReference>
<accession>A0AAX6TKA3</accession>
<dbReference type="SUPFAM" id="SSF48726">
    <property type="entry name" value="Immunoglobulin"/>
    <property type="match status" value="1"/>
</dbReference>
<feature type="transmembrane region" description="Helical" evidence="2">
    <location>
        <begin position="172"/>
        <end position="197"/>
    </location>
</feature>
<evidence type="ECO:0000256" key="1">
    <source>
        <dbReference type="ARBA" id="ARBA00023319"/>
    </source>
</evidence>
<protein>
    <submittedName>
        <fullName evidence="6">B- and T-lymphocyte attenuator</fullName>
    </submittedName>
</protein>
<proteinExistence type="predicted"/>
<dbReference type="CTD" id="151888"/>
<keyword evidence="2" id="KW-1133">Transmembrane helix</keyword>
<keyword evidence="2" id="KW-0812">Transmembrane</keyword>
<evidence type="ECO:0000259" key="4">
    <source>
        <dbReference type="PROSITE" id="PS50835"/>
    </source>
</evidence>
<dbReference type="InterPro" id="IPR013151">
    <property type="entry name" value="Immunoglobulin_dom"/>
</dbReference>
<dbReference type="InterPro" id="IPR036179">
    <property type="entry name" value="Ig-like_dom_sf"/>
</dbReference>
<dbReference type="GeneID" id="101698891"/>
<feature type="signal peptide" evidence="3">
    <location>
        <begin position="1"/>
        <end position="34"/>
    </location>
</feature>
<feature type="domain" description="Ig-like" evidence="4">
    <location>
        <begin position="60"/>
        <end position="138"/>
    </location>
</feature>
<sequence>MYREMKTLAAMLGTRKLFWVLFLILHLCLWHINGKESCDIQLNIRRHSELTVSAKISFKMECPVKYCAHRPNVTWCKINGTGCSPLKDRLRLHTSWEEGLNKSTFLLHFEPVLPSDNGSYRCSVNTPSHLIHSHSTVIHVTEQTQNNSEHSLINATSAPGPPFKEEMVDGLWLPYSLLPLGGFPLLVIACFGLFCCLKKHQGKRKKPSDIAGREINLVDVIQPLRSEQTEVSTRLNSQTPQSEAEIYDNDPWFRTQEESEVYSNPHLEENKQVIVYASLNHSIIKFNPRQVRNVNEAPTEYASICVRS</sequence>
<organism evidence="5 6">
    <name type="scientific">Heterocephalus glaber</name>
    <name type="common">Naked mole rat</name>
    <dbReference type="NCBI Taxonomy" id="10181"/>
    <lineage>
        <taxon>Eukaryota</taxon>
        <taxon>Metazoa</taxon>
        <taxon>Chordata</taxon>
        <taxon>Craniata</taxon>
        <taxon>Vertebrata</taxon>
        <taxon>Euteleostomi</taxon>
        <taxon>Mammalia</taxon>
        <taxon>Eutheria</taxon>
        <taxon>Euarchontoglires</taxon>
        <taxon>Glires</taxon>
        <taxon>Rodentia</taxon>
        <taxon>Hystricomorpha</taxon>
        <taxon>Bathyergidae</taxon>
        <taxon>Heterocephalus</taxon>
    </lineage>
</organism>
<dbReference type="GO" id="GO:0005886">
    <property type="term" value="C:plasma membrane"/>
    <property type="evidence" value="ECO:0007669"/>
    <property type="project" value="InterPro"/>
</dbReference>
<evidence type="ECO:0000313" key="5">
    <source>
        <dbReference type="Proteomes" id="UP000694906"/>
    </source>
</evidence>
<keyword evidence="1" id="KW-0393">Immunoglobulin domain</keyword>
<dbReference type="InterPro" id="IPR003599">
    <property type="entry name" value="Ig_sub"/>
</dbReference>
<dbReference type="InterPro" id="IPR007110">
    <property type="entry name" value="Ig-like_dom"/>
</dbReference>
<dbReference type="GO" id="GO:0038023">
    <property type="term" value="F:signaling receptor activity"/>
    <property type="evidence" value="ECO:0007669"/>
    <property type="project" value="InterPro"/>
</dbReference>
<gene>
    <name evidence="6" type="primary">Btla</name>
</gene>
<dbReference type="SMART" id="SM00409">
    <property type="entry name" value="IG"/>
    <property type="match status" value="1"/>
</dbReference>
<name>A0AAX6TKA3_HETGA</name>
<dbReference type="Proteomes" id="UP000694906">
    <property type="component" value="Unplaced"/>
</dbReference>
<dbReference type="Pfam" id="PF00047">
    <property type="entry name" value="ig"/>
    <property type="match status" value="1"/>
</dbReference>
<evidence type="ECO:0000256" key="2">
    <source>
        <dbReference type="SAM" id="Phobius"/>
    </source>
</evidence>
<evidence type="ECO:0000313" key="6">
    <source>
        <dbReference type="RefSeq" id="XP_021120643.1"/>
    </source>
</evidence>
<dbReference type="AlphaFoldDB" id="A0AAX6TKA3"/>
<evidence type="ECO:0000256" key="3">
    <source>
        <dbReference type="SAM" id="SignalP"/>
    </source>
</evidence>
<dbReference type="InterPro" id="IPR039257">
    <property type="entry name" value="BTLA"/>
</dbReference>
<dbReference type="PANTHER" id="PTHR37996:SF1">
    <property type="entry name" value="B- AND T-LYMPHOCYTE ATTENUATOR"/>
    <property type="match status" value="1"/>
</dbReference>
<reference evidence="6" key="1">
    <citation type="submission" date="2025-08" db="UniProtKB">
        <authorList>
            <consortium name="RefSeq"/>
        </authorList>
    </citation>
    <scope>IDENTIFICATION</scope>
</reference>
<dbReference type="InterPro" id="IPR013783">
    <property type="entry name" value="Ig-like_fold"/>
</dbReference>
<keyword evidence="3" id="KW-0732">Signal</keyword>
<dbReference type="RefSeq" id="XP_021120643.1">
    <property type="nucleotide sequence ID" value="XM_021264984.1"/>
</dbReference>
<dbReference type="GO" id="GO:0002768">
    <property type="term" value="P:immune response-regulating cell surface receptor signaling pathway"/>
    <property type="evidence" value="ECO:0007669"/>
    <property type="project" value="InterPro"/>
</dbReference>
<dbReference type="PANTHER" id="PTHR37996">
    <property type="entry name" value="B- AND T-LYMPHOCYTE ATTENUATOR"/>
    <property type="match status" value="1"/>
</dbReference>
<keyword evidence="2" id="KW-0472">Membrane</keyword>
<feature type="chain" id="PRO_5043478320" evidence="3">
    <location>
        <begin position="35"/>
        <end position="308"/>
    </location>
</feature>
<keyword evidence="5" id="KW-1185">Reference proteome</keyword>